<comment type="subcellular location">
    <subcellularLocation>
        <location evidence="1 9">Cell membrane</location>
        <topology evidence="1 9">Multi-pass membrane protein</topology>
    </subcellularLocation>
</comment>
<feature type="transmembrane region" description="Helical" evidence="9">
    <location>
        <begin position="483"/>
        <end position="506"/>
    </location>
</feature>
<dbReference type="GO" id="GO:0005886">
    <property type="term" value="C:plasma membrane"/>
    <property type="evidence" value="ECO:0007669"/>
    <property type="project" value="UniProtKB-SubCell"/>
</dbReference>
<dbReference type="GO" id="GO:0006605">
    <property type="term" value="P:protein targeting"/>
    <property type="evidence" value="ECO:0007669"/>
    <property type="project" value="UniProtKB-UniRule"/>
</dbReference>
<keyword evidence="15" id="KW-1185">Reference proteome</keyword>
<name>A0A2C9A2K8_9MICO</name>
<evidence type="ECO:0000256" key="3">
    <source>
        <dbReference type="ARBA" id="ARBA00022475"/>
    </source>
</evidence>
<keyword evidence="6 9" id="KW-1133">Transmembrane helix</keyword>
<dbReference type="InterPro" id="IPR054384">
    <property type="entry name" value="SecDF_P1_head"/>
</dbReference>
<feature type="transmembrane region" description="Helical" evidence="9">
    <location>
        <begin position="379"/>
        <end position="401"/>
    </location>
</feature>
<evidence type="ECO:0000259" key="13">
    <source>
        <dbReference type="Pfam" id="PF22599"/>
    </source>
</evidence>
<evidence type="ECO:0000256" key="7">
    <source>
        <dbReference type="ARBA" id="ARBA00023010"/>
    </source>
</evidence>
<dbReference type="InterPro" id="IPR022813">
    <property type="entry name" value="SecD/SecF_arch_bac"/>
</dbReference>
<dbReference type="Gene3D" id="3.30.70.3220">
    <property type="match status" value="1"/>
</dbReference>
<gene>
    <name evidence="9" type="primary">secD</name>
    <name evidence="14" type="ORF">SAMN06296378_2747</name>
</gene>
<protein>
    <recommendedName>
        <fullName evidence="9">Protein translocase subunit SecD</fullName>
    </recommendedName>
</protein>
<evidence type="ECO:0000256" key="2">
    <source>
        <dbReference type="ARBA" id="ARBA00022448"/>
    </source>
</evidence>
<dbReference type="Pfam" id="PF22599">
    <property type="entry name" value="SecDF_P1_head"/>
    <property type="match status" value="1"/>
</dbReference>
<reference evidence="14 15" key="1">
    <citation type="submission" date="2017-09" db="EMBL/GenBank/DDBJ databases">
        <authorList>
            <person name="Ehlers B."/>
            <person name="Leendertz F.H."/>
        </authorList>
    </citation>
    <scope>NUCLEOTIDE SEQUENCE [LARGE SCALE GENOMIC DNA]</scope>
    <source>
        <strain evidence="14 15">CGMCC 1.05381</strain>
    </source>
</reference>
<dbReference type="PANTHER" id="PTHR30081">
    <property type="entry name" value="PROTEIN-EXPORT MEMBRANE PROTEIN SEC"/>
    <property type="match status" value="1"/>
</dbReference>
<feature type="domain" description="Protein translocase subunit SecDF P1" evidence="12">
    <location>
        <begin position="71"/>
        <end position="127"/>
    </location>
</feature>
<evidence type="ECO:0000313" key="15">
    <source>
        <dbReference type="Proteomes" id="UP000219440"/>
    </source>
</evidence>
<dbReference type="NCBIfam" id="TIGR01129">
    <property type="entry name" value="secD"/>
    <property type="match status" value="1"/>
</dbReference>
<feature type="domain" description="Protein export membrane protein SecD/SecF C-terminal" evidence="11">
    <location>
        <begin position="335"/>
        <end position="509"/>
    </location>
</feature>
<dbReference type="EMBL" id="OCST01000006">
    <property type="protein sequence ID" value="SOE73513.1"/>
    <property type="molecule type" value="Genomic_DNA"/>
</dbReference>
<keyword evidence="5 9" id="KW-0653">Protein transport</keyword>
<dbReference type="SUPFAM" id="SSF82866">
    <property type="entry name" value="Multidrug efflux transporter AcrB transmembrane domain"/>
    <property type="match status" value="1"/>
</dbReference>
<evidence type="ECO:0000256" key="4">
    <source>
        <dbReference type="ARBA" id="ARBA00022692"/>
    </source>
</evidence>
<keyword evidence="7 9" id="KW-0811">Translocation</keyword>
<dbReference type="InterPro" id="IPR048634">
    <property type="entry name" value="SecD_SecF_C"/>
</dbReference>
<dbReference type="Gene3D" id="3.30.1360.200">
    <property type="match status" value="1"/>
</dbReference>
<dbReference type="InterPro" id="IPR005791">
    <property type="entry name" value="SecD"/>
</dbReference>
<comment type="caution">
    <text evidence="9">Lacks conserved residue(s) required for the propagation of feature annotation.</text>
</comment>
<dbReference type="InterPro" id="IPR055344">
    <property type="entry name" value="SecD_SecF_C_bact"/>
</dbReference>
<sequence length="587" mass="61399">MARSTPVKKAWRSLAWLLVITAGLTGILAYGVIFDNASWAPKLALDLEGGAQITLAPKLGEGEASPSSEQLDQAVAIIRQRIDASGVSEAEIATQGAANIVVSIPGTPDEETLRRIESSAKLEFRPVIFTDVAATSAVGSTATPAPTAGATPTPTSSLATTSTAAPTDASDPNWVSPALFDEYTNFDCATLDTANTNVAPEGEPLITCEAAVDGTYTYKYILGPVEVSGDTISDASSGLISNSQGVSTGTWGVFITFNDKGTREFATVTERLSGFDPNSDSRNRFAIVLDGKVISAPTTQAIITDGKPQISGSFTQESSKTLADQLKFGALPISFVVQSNETISATLGASQLNSGIIAGLIGLILVVIYSLFQYRLLGMVTVASLVVAGVLTYLMIAILSWRQGYRLSLAGVAGLIVAIGFTADSFIVYFERIRDELRDGRGLPGSVEAGWKRALRTIFAAKAVNLLSAVVLFVLAVGNVRGFALTLGLTTVIDVLIVILFTHPILQLLASTRFFASGHPLSGLDPNALGAVYRGRAQFRAPVLSAAKSGAGREAAKRQTIAERKAAALTGADTRTGTKPSTDGKDS</sequence>
<evidence type="ECO:0000256" key="9">
    <source>
        <dbReference type="HAMAP-Rule" id="MF_01463"/>
    </source>
</evidence>
<dbReference type="Proteomes" id="UP000219440">
    <property type="component" value="Unassembled WGS sequence"/>
</dbReference>
<dbReference type="GO" id="GO:0015450">
    <property type="term" value="F:protein-transporting ATPase activity"/>
    <property type="evidence" value="ECO:0007669"/>
    <property type="project" value="InterPro"/>
</dbReference>
<keyword evidence="4 9" id="KW-0812">Transmembrane</keyword>
<organism evidence="14 15">
    <name type="scientific">Salinibacterium xinjiangense</name>
    <dbReference type="NCBI Taxonomy" id="386302"/>
    <lineage>
        <taxon>Bacteria</taxon>
        <taxon>Bacillati</taxon>
        <taxon>Actinomycetota</taxon>
        <taxon>Actinomycetes</taxon>
        <taxon>Micrococcales</taxon>
        <taxon>Microbacteriaceae</taxon>
        <taxon>Salinibacterium</taxon>
    </lineage>
</organism>
<evidence type="ECO:0000259" key="11">
    <source>
        <dbReference type="Pfam" id="PF02355"/>
    </source>
</evidence>
<evidence type="ECO:0000256" key="5">
    <source>
        <dbReference type="ARBA" id="ARBA00022927"/>
    </source>
</evidence>
<evidence type="ECO:0000259" key="12">
    <source>
        <dbReference type="Pfam" id="PF21760"/>
    </source>
</evidence>
<keyword evidence="3 9" id="KW-1003">Cell membrane</keyword>
<evidence type="ECO:0000313" key="14">
    <source>
        <dbReference type="EMBL" id="SOE73513.1"/>
    </source>
</evidence>
<comment type="similarity">
    <text evidence="9">Belongs to the SecD/SecF family. SecD subfamily.</text>
</comment>
<feature type="transmembrane region" description="Helical" evidence="9">
    <location>
        <begin position="407"/>
        <end position="430"/>
    </location>
</feature>
<dbReference type="NCBIfam" id="TIGR00916">
    <property type="entry name" value="2A0604s01"/>
    <property type="match status" value="1"/>
</dbReference>
<dbReference type="HAMAP" id="MF_01463_B">
    <property type="entry name" value="SecD_B"/>
    <property type="match status" value="1"/>
</dbReference>
<dbReference type="OrthoDB" id="5240379at2"/>
<comment type="function">
    <text evidence="9">Part of the Sec protein translocase complex. Interacts with the SecYEG preprotein conducting channel. SecDF uses the proton motive force (PMF) to complete protein translocation after the ATP-dependent function of SecA.</text>
</comment>
<dbReference type="GO" id="GO:0065002">
    <property type="term" value="P:intracellular protein transmembrane transport"/>
    <property type="evidence" value="ECO:0007669"/>
    <property type="project" value="UniProtKB-UniRule"/>
</dbReference>
<keyword evidence="8 9" id="KW-0472">Membrane</keyword>
<dbReference type="AlphaFoldDB" id="A0A2C9A2K8"/>
<feature type="transmembrane region" description="Helical" evidence="9">
    <location>
        <begin position="352"/>
        <end position="372"/>
    </location>
</feature>
<feature type="region of interest" description="Disordered" evidence="10">
    <location>
        <begin position="140"/>
        <end position="173"/>
    </location>
</feature>
<dbReference type="PANTHER" id="PTHR30081:SF1">
    <property type="entry name" value="PROTEIN TRANSLOCASE SUBUNIT SECD"/>
    <property type="match status" value="1"/>
</dbReference>
<evidence type="ECO:0000256" key="8">
    <source>
        <dbReference type="ARBA" id="ARBA00023136"/>
    </source>
</evidence>
<comment type="subunit">
    <text evidence="9">Forms a complex with SecF. Part of the essential Sec protein translocation apparatus which comprises SecA, SecYEG and auxiliary proteins SecDF. Other proteins may also be involved.</text>
</comment>
<feature type="domain" description="SecDF P1 head subdomain" evidence="13">
    <location>
        <begin position="220"/>
        <end position="333"/>
    </location>
</feature>
<dbReference type="InterPro" id="IPR048631">
    <property type="entry name" value="SecD_1st"/>
</dbReference>
<dbReference type="RefSeq" id="WP_097061809.1">
    <property type="nucleotide sequence ID" value="NZ_BMLC01000001.1"/>
</dbReference>
<evidence type="ECO:0000256" key="10">
    <source>
        <dbReference type="SAM" id="MobiDB-lite"/>
    </source>
</evidence>
<feature type="compositionally biased region" description="Low complexity" evidence="10">
    <location>
        <begin position="140"/>
        <end position="172"/>
    </location>
</feature>
<dbReference type="GO" id="GO:0043952">
    <property type="term" value="P:protein transport by the Sec complex"/>
    <property type="evidence" value="ECO:0007669"/>
    <property type="project" value="UniProtKB-UniRule"/>
</dbReference>
<feature type="transmembrane region" description="Helical" evidence="9">
    <location>
        <begin position="459"/>
        <end position="477"/>
    </location>
</feature>
<proteinExistence type="inferred from homology"/>
<dbReference type="Pfam" id="PF21760">
    <property type="entry name" value="SecD_1st"/>
    <property type="match status" value="1"/>
</dbReference>
<evidence type="ECO:0000256" key="6">
    <source>
        <dbReference type="ARBA" id="ARBA00022989"/>
    </source>
</evidence>
<evidence type="ECO:0000256" key="1">
    <source>
        <dbReference type="ARBA" id="ARBA00004651"/>
    </source>
</evidence>
<accession>A0A2C9A2K8</accession>
<keyword evidence="2 9" id="KW-0813">Transport</keyword>
<dbReference type="Pfam" id="PF02355">
    <property type="entry name" value="SecD_SecF_C"/>
    <property type="match status" value="1"/>
</dbReference>